<dbReference type="EMBL" id="RSCE01000013">
    <property type="protein sequence ID" value="RSH78106.1"/>
    <property type="molecule type" value="Genomic_DNA"/>
</dbReference>
<keyword evidence="3" id="KW-1185">Reference proteome</keyword>
<dbReference type="RefSeq" id="XP_028473253.1">
    <property type="nucleotide sequence ID" value="XM_028618297.1"/>
</dbReference>
<protein>
    <submittedName>
        <fullName evidence="2">Uncharacterized protein</fullName>
    </submittedName>
</protein>
<gene>
    <name evidence="2" type="ORF">EHS24_002562</name>
</gene>
<feature type="chain" id="PRO_5019160774" evidence="1">
    <location>
        <begin position="20"/>
        <end position="192"/>
    </location>
</feature>
<accession>A0A427XH08</accession>
<comment type="caution">
    <text evidence="2">The sequence shown here is derived from an EMBL/GenBank/DDBJ whole genome shotgun (WGS) entry which is preliminary data.</text>
</comment>
<feature type="signal peptide" evidence="1">
    <location>
        <begin position="1"/>
        <end position="19"/>
    </location>
</feature>
<sequence>MLLIKVVLAALATLPLATAGTSSAASALPTAEVCNHAPTVPPAAVFDYPQAANWWTLTKDNRAAWNWTNCPPELNSTTLTLTVTNNNTALLNGTSPLVWVSGMPATGINAYVSPVSGLETWAKPGGGYVLTLTNNNHTAVYATSASFEIKASNATVDPAATVAKSGTDRVPSSSVFSIGLALLGVAGMGMIV</sequence>
<dbReference type="GeneID" id="39587105"/>
<dbReference type="Proteomes" id="UP000279236">
    <property type="component" value="Unassembled WGS sequence"/>
</dbReference>
<organism evidence="2 3">
    <name type="scientific">Apiotrichum porosum</name>
    <dbReference type="NCBI Taxonomy" id="105984"/>
    <lineage>
        <taxon>Eukaryota</taxon>
        <taxon>Fungi</taxon>
        <taxon>Dikarya</taxon>
        <taxon>Basidiomycota</taxon>
        <taxon>Agaricomycotina</taxon>
        <taxon>Tremellomycetes</taxon>
        <taxon>Trichosporonales</taxon>
        <taxon>Trichosporonaceae</taxon>
        <taxon>Apiotrichum</taxon>
    </lineage>
</organism>
<dbReference type="AlphaFoldDB" id="A0A427XH08"/>
<proteinExistence type="predicted"/>
<reference evidence="2 3" key="1">
    <citation type="submission" date="2018-11" db="EMBL/GenBank/DDBJ databases">
        <title>Genome sequence of Apiotrichum porosum DSM 27194.</title>
        <authorList>
            <person name="Aliyu H."/>
            <person name="Gorte O."/>
            <person name="Ochsenreither K."/>
        </authorList>
    </citation>
    <scope>NUCLEOTIDE SEQUENCE [LARGE SCALE GENOMIC DNA]</scope>
    <source>
        <strain evidence="2 3">DSM 27194</strain>
    </source>
</reference>
<keyword evidence="1" id="KW-0732">Signal</keyword>
<evidence type="ECO:0000313" key="2">
    <source>
        <dbReference type="EMBL" id="RSH78106.1"/>
    </source>
</evidence>
<name>A0A427XH08_9TREE</name>
<evidence type="ECO:0000256" key="1">
    <source>
        <dbReference type="SAM" id="SignalP"/>
    </source>
</evidence>
<evidence type="ECO:0000313" key="3">
    <source>
        <dbReference type="Proteomes" id="UP000279236"/>
    </source>
</evidence>